<dbReference type="Gene3D" id="3.30.30.10">
    <property type="entry name" value="Knottin, scorpion toxin-like"/>
    <property type="match status" value="1"/>
</dbReference>
<feature type="domain" description="Knottins-like" evidence="2">
    <location>
        <begin position="36"/>
        <end position="75"/>
    </location>
</feature>
<evidence type="ECO:0000256" key="1">
    <source>
        <dbReference type="SAM" id="SignalP"/>
    </source>
</evidence>
<dbReference type="InterPro" id="IPR036574">
    <property type="entry name" value="Scorpion_toxin-like_sf"/>
</dbReference>
<dbReference type="Proteomes" id="UP000825729">
    <property type="component" value="Unassembled WGS sequence"/>
</dbReference>
<reference evidence="3 4" key="1">
    <citation type="submission" date="2021-07" db="EMBL/GenBank/DDBJ databases">
        <title>The Aristolochia fimbriata genome: insights into angiosperm evolution, floral development and chemical biosynthesis.</title>
        <authorList>
            <person name="Jiao Y."/>
        </authorList>
    </citation>
    <scope>NUCLEOTIDE SEQUENCE [LARGE SCALE GENOMIC DNA]</scope>
    <source>
        <strain evidence="3">IBCAS-2021</strain>
        <tissue evidence="3">Leaf</tissue>
    </source>
</reference>
<feature type="chain" id="PRO_5043372592" description="Knottins-like domain-containing protein" evidence="1">
    <location>
        <begin position="22"/>
        <end position="75"/>
    </location>
</feature>
<dbReference type="Pfam" id="PF00304">
    <property type="entry name" value="Gamma-thionin"/>
    <property type="match status" value="1"/>
</dbReference>
<evidence type="ECO:0000313" key="3">
    <source>
        <dbReference type="EMBL" id="KAG9438984.1"/>
    </source>
</evidence>
<accession>A0AAV7DSK5</accession>
<dbReference type="EMBL" id="JAINDJ010000008">
    <property type="protein sequence ID" value="KAG9438984.1"/>
    <property type="molecule type" value="Genomic_DNA"/>
</dbReference>
<sequence>MDRKKLLACFILSLMLLLATEEKVRVEAGFCWVKLPTFKWICLLKTQCVMACNKVGYRDGKCMGIPHKCFCQVPC</sequence>
<evidence type="ECO:0000313" key="4">
    <source>
        <dbReference type="Proteomes" id="UP000825729"/>
    </source>
</evidence>
<dbReference type="InterPro" id="IPR003614">
    <property type="entry name" value="Knottins"/>
</dbReference>
<keyword evidence="4" id="KW-1185">Reference proteome</keyword>
<organism evidence="3 4">
    <name type="scientific">Aristolochia fimbriata</name>
    <name type="common">White veined hardy Dutchman's pipe vine</name>
    <dbReference type="NCBI Taxonomy" id="158543"/>
    <lineage>
        <taxon>Eukaryota</taxon>
        <taxon>Viridiplantae</taxon>
        <taxon>Streptophyta</taxon>
        <taxon>Embryophyta</taxon>
        <taxon>Tracheophyta</taxon>
        <taxon>Spermatophyta</taxon>
        <taxon>Magnoliopsida</taxon>
        <taxon>Magnoliidae</taxon>
        <taxon>Piperales</taxon>
        <taxon>Aristolochiaceae</taxon>
        <taxon>Aristolochia</taxon>
    </lineage>
</organism>
<feature type="signal peptide" evidence="1">
    <location>
        <begin position="1"/>
        <end position="21"/>
    </location>
</feature>
<keyword evidence="1" id="KW-0732">Signal</keyword>
<dbReference type="AlphaFoldDB" id="A0AAV7DSK5"/>
<comment type="caution">
    <text evidence="3">The sequence shown here is derived from an EMBL/GenBank/DDBJ whole genome shotgun (WGS) entry which is preliminary data.</text>
</comment>
<evidence type="ECO:0000259" key="2">
    <source>
        <dbReference type="Pfam" id="PF00304"/>
    </source>
</evidence>
<name>A0AAV7DSK5_ARIFI</name>
<protein>
    <recommendedName>
        <fullName evidence="2">Knottins-like domain-containing protein</fullName>
    </recommendedName>
</protein>
<dbReference type="SUPFAM" id="SSF57095">
    <property type="entry name" value="Scorpion toxin-like"/>
    <property type="match status" value="1"/>
</dbReference>
<gene>
    <name evidence="3" type="ORF">H6P81_019149</name>
</gene>
<proteinExistence type="predicted"/>